<organism evidence="1 2">
    <name type="scientific">Nostoc flagelliforme CCNUN1</name>
    <dbReference type="NCBI Taxonomy" id="2038116"/>
    <lineage>
        <taxon>Bacteria</taxon>
        <taxon>Bacillati</taxon>
        <taxon>Cyanobacteriota</taxon>
        <taxon>Cyanophyceae</taxon>
        <taxon>Nostocales</taxon>
        <taxon>Nostocaceae</taxon>
        <taxon>Nostoc</taxon>
    </lineage>
</organism>
<gene>
    <name evidence="1" type="ORF">COO91_04533</name>
</gene>
<name>A0A2K8STA5_9NOSO</name>
<reference evidence="1 2" key="1">
    <citation type="submission" date="2017-11" db="EMBL/GenBank/DDBJ databases">
        <title>Complete genome of a free-living desiccation-tolerant cyanobacterium and its photosynthetic adaptation to extreme terrestrial habitat.</title>
        <authorList>
            <person name="Shang J."/>
        </authorList>
    </citation>
    <scope>NUCLEOTIDE SEQUENCE [LARGE SCALE GENOMIC DNA]</scope>
    <source>
        <strain evidence="1 2">CCNUN1</strain>
    </source>
</reference>
<dbReference type="AlphaFoldDB" id="A0A2K8STA5"/>
<accession>A0A2K8STA5</accession>
<dbReference type="KEGG" id="nfl:COO91_04533"/>
<sequence length="55" mass="6109">MSLGIDWAFFGDSWALIAQVAVKHSVIKNIGDTVARKNLRSPLALALRSPFPDWQ</sequence>
<protein>
    <submittedName>
        <fullName evidence="1">Uncharacterized protein</fullName>
    </submittedName>
</protein>
<evidence type="ECO:0000313" key="2">
    <source>
        <dbReference type="Proteomes" id="UP000232003"/>
    </source>
</evidence>
<dbReference type="EMBL" id="CP024785">
    <property type="protein sequence ID" value="AUB38563.1"/>
    <property type="molecule type" value="Genomic_DNA"/>
</dbReference>
<dbReference type="Proteomes" id="UP000232003">
    <property type="component" value="Chromosome"/>
</dbReference>
<evidence type="ECO:0000313" key="1">
    <source>
        <dbReference type="EMBL" id="AUB38563.1"/>
    </source>
</evidence>
<keyword evidence="2" id="KW-1185">Reference proteome</keyword>
<proteinExistence type="predicted"/>